<dbReference type="eggNOG" id="COG1853">
    <property type="taxonomic scope" value="Bacteria"/>
</dbReference>
<evidence type="ECO:0000313" key="6">
    <source>
        <dbReference type="Proteomes" id="UP000002440"/>
    </source>
</evidence>
<evidence type="ECO:0000256" key="3">
    <source>
        <dbReference type="ARBA" id="ARBA00038054"/>
    </source>
</evidence>
<proteinExistence type="inferred from homology"/>
<protein>
    <submittedName>
        <fullName evidence="5">Flavin reductase-like, FMN-binding protein</fullName>
    </submittedName>
</protein>
<dbReference type="Gene3D" id="2.30.110.10">
    <property type="entry name" value="Electron Transport, Fmn-binding Protein, Chain A"/>
    <property type="match status" value="1"/>
</dbReference>
<name>Q1GZI7_METFK</name>
<organism evidence="5 6">
    <name type="scientific">Methylobacillus flagellatus (strain ATCC 51484 / DSM 6875 / VKM B-1610 / KT)</name>
    <dbReference type="NCBI Taxonomy" id="265072"/>
    <lineage>
        <taxon>Bacteria</taxon>
        <taxon>Pseudomonadati</taxon>
        <taxon>Pseudomonadota</taxon>
        <taxon>Betaproteobacteria</taxon>
        <taxon>Nitrosomonadales</taxon>
        <taxon>Methylophilaceae</taxon>
        <taxon>Methylobacillus</taxon>
    </lineage>
</organism>
<dbReference type="InterPro" id="IPR002563">
    <property type="entry name" value="Flavin_Rdtase-like_dom"/>
</dbReference>
<dbReference type="STRING" id="265072.Mfla_2083"/>
<dbReference type="GO" id="GO:0016646">
    <property type="term" value="F:oxidoreductase activity, acting on the CH-NH group of donors, NAD or NADP as acceptor"/>
    <property type="evidence" value="ECO:0007669"/>
    <property type="project" value="UniProtKB-ARBA"/>
</dbReference>
<gene>
    <name evidence="5" type="ordered locus">Mfla_2083</name>
</gene>
<keyword evidence="6" id="KW-1185">Reference proteome</keyword>
<dbReference type="KEGG" id="mfa:Mfla_2083"/>
<feature type="domain" description="Flavin reductase like" evidence="4">
    <location>
        <begin position="27"/>
        <end position="179"/>
    </location>
</feature>
<reference evidence="5 6" key="1">
    <citation type="submission" date="2006-03" db="EMBL/GenBank/DDBJ databases">
        <title>Complete sequence of Methylobacillus flagellatus KT.</title>
        <authorList>
            <consortium name="US DOE Joint Genome Institute"/>
            <person name="Copeland A."/>
            <person name="Lucas S."/>
            <person name="Lapidus A."/>
            <person name="Barry K."/>
            <person name="Detter J.C."/>
            <person name="Glavina del Rio T."/>
            <person name="Hammon N."/>
            <person name="Israni S."/>
            <person name="Dalin E."/>
            <person name="Tice H."/>
            <person name="Pitluck S."/>
            <person name="Brettin T."/>
            <person name="Bruce D."/>
            <person name="Han C."/>
            <person name="Tapia R."/>
            <person name="Saunders E."/>
            <person name="Gilna P."/>
            <person name="Schmutz J."/>
            <person name="Larimer F."/>
            <person name="Land M."/>
            <person name="Kyrpides N."/>
            <person name="Anderson I."/>
            <person name="Richardson P."/>
        </authorList>
    </citation>
    <scope>NUCLEOTIDE SEQUENCE [LARGE SCALE GENOMIC DNA]</scope>
    <source>
        <strain evidence="6">KT / ATCC 51484 / DSM 6875</strain>
    </source>
</reference>
<dbReference type="EMBL" id="CP000284">
    <property type="protein sequence ID" value="ABE50350.1"/>
    <property type="molecule type" value="Genomic_DNA"/>
</dbReference>
<dbReference type="Pfam" id="PF01613">
    <property type="entry name" value="Flavin_Reduct"/>
    <property type="match status" value="1"/>
</dbReference>
<comment type="similarity">
    <text evidence="3">Belongs to the flavoredoxin family.</text>
</comment>
<dbReference type="SMART" id="SM00903">
    <property type="entry name" value="Flavin_Reduct"/>
    <property type="match status" value="1"/>
</dbReference>
<dbReference type="SUPFAM" id="SSF50475">
    <property type="entry name" value="FMN-binding split barrel"/>
    <property type="match status" value="1"/>
</dbReference>
<dbReference type="InterPro" id="IPR052174">
    <property type="entry name" value="Flavoredoxin"/>
</dbReference>
<sequence>MPGRNKMAAPVPSAAIIQPVPPEMAFRLLNHGPTVLVTTSCDDRTNVMAAAWNMPLDFNPPKIAIVIDKKTYTRELMEASGTFAINVPCRTQADIVVKVGASSGRELLGKRPGDKFAAFNLPSFAASQIEAPLLQGCVAWLECRIIPEPHMQQMYDLFIAEIIAAYADSRVFSNGRWHFDGYDDLRTLHHVSGGFFFTPGDALTTSPG</sequence>
<accession>Q1GZI7</accession>
<evidence type="ECO:0000256" key="2">
    <source>
        <dbReference type="ARBA" id="ARBA00022630"/>
    </source>
</evidence>
<dbReference type="PANTHER" id="PTHR43567">
    <property type="entry name" value="FLAVOREDOXIN-RELATED-RELATED"/>
    <property type="match status" value="1"/>
</dbReference>
<dbReference type="GO" id="GO:0010181">
    <property type="term" value="F:FMN binding"/>
    <property type="evidence" value="ECO:0007669"/>
    <property type="project" value="InterPro"/>
</dbReference>
<evidence type="ECO:0000313" key="5">
    <source>
        <dbReference type="EMBL" id="ABE50350.1"/>
    </source>
</evidence>
<dbReference type="Proteomes" id="UP000002440">
    <property type="component" value="Chromosome"/>
</dbReference>
<evidence type="ECO:0000256" key="1">
    <source>
        <dbReference type="ARBA" id="ARBA00001917"/>
    </source>
</evidence>
<keyword evidence="2" id="KW-0285">Flavoprotein</keyword>
<dbReference type="InterPro" id="IPR012349">
    <property type="entry name" value="Split_barrel_FMN-bd"/>
</dbReference>
<dbReference type="AlphaFoldDB" id="Q1GZI7"/>
<evidence type="ECO:0000259" key="4">
    <source>
        <dbReference type="SMART" id="SM00903"/>
    </source>
</evidence>
<dbReference type="PANTHER" id="PTHR43567:SF1">
    <property type="entry name" value="FLAVOREDOXIN"/>
    <property type="match status" value="1"/>
</dbReference>
<comment type="cofactor">
    <cofactor evidence="1">
        <name>FMN</name>
        <dbReference type="ChEBI" id="CHEBI:58210"/>
    </cofactor>
</comment>
<dbReference type="HOGENOM" id="CLU_059021_5_4_4"/>